<proteinExistence type="predicted"/>
<evidence type="ECO:0000313" key="6">
    <source>
        <dbReference type="EMBL" id="MBD7970373.1"/>
    </source>
</evidence>
<dbReference type="SMART" id="SM00060">
    <property type="entry name" value="FN3"/>
    <property type="match status" value="7"/>
</dbReference>
<dbReference type="Pfam" id="PF00395">
    <property type="entry name" value="SLH"/>
    <property type="match status" value="3"/>
</dbReference>
<evidence type="ECO:0000259" key="4">
    <source>
        <dbReference type="PROSITE" id="PS50853"/>
    </source>
</evidence>
<feature type="domain" description="SLH" evidence="5">
    <location>
        <begin position="949"/>
        <end position="1006"/>
    </location>
</feature>
<keyword evidence="7" id="KW-1185">Reference proteome</keyword>
<dbReference type="PROSITE" id="PS51272">
    <property type="entry name" value="SLH"/>
    <property type="match status" value="3"/>
</dbReference>
<evidence type="ECO:0000256" key="3">
    <source>
        <dbReference type="SAM" id="SignalP"/>
    </source>
</evidence>
<feature type="domain" description="Fibronectin type-III" evidence="4">
    <location>
        <begin position="214"/>
        <end position="298"/>
    </location>
</feature>
<evidence type="ECO:0000256" key="1">
    <source>
        <dbReference type="ARBA" id="ARBA00022737"/>
    </source>
</evidence>
<dbReference type="Pfam" id="PF00041">
    <property type="entry name" value="fn3"/>
    <property type="match status" value="1"/>
</dbReference>
<dbReference type="PANTHER" id="PTHR46708">
    <property type="entry name" value="TENASCIN"/>
    <property type="match status" value="1"/>
</dbReference>
<dbReference type="RefSeq" id="WP_191803387.1">
    <property type="nucleotide sequence ID" value="NZ_JACSQL010000011.1"/>
</dbReference>
<dbReference type="Gene3D" id="2.60.40.10">
    <property type="entry name" value="Immunoglobulins"/>
    <property type="match status" value="6"/>
</dbReference>
<protein>
    <submittedName>
        <fullName evidence="6">S-layer homology domain-containing protein</fullName>
    </submittedName>
</protein>
<dbReference type="SUPFAM" id="SSF49265">
    <property type="entry name" value="Fibronectin type III"/>
    <property type="match status" value="4"/>
</dbReference>
<feature type="chain" id="PRO_5046504070" evidence="3">
    <location>
        <begin position="26"/>
        <end position="1006"/>
    </location>
</feature>
<organism evidence="6 7">
    <name type="scientific">Paenibacillus gallinarum</name>
    <dbReference type="NCBI Taxonomy" id="2762232"/>
    <lineage>
        <taxon>Bacteria</taxon>
        <taxon>Bacillati</taxon>
        <taxon>Bacillota</taxon>
        <taxon>Bacilli</taxon>
        <taxon>Bacillales</taxon>
        <taxon>Paenibacillaceae</taxon>
        <taxon>Paenibacillus</taxon>
    </lineage>
</organism>
<dbReference type="InterPro" id="IPR001119">
    <property type="entry name" value="SLH_dom"/>
</dbReference>
<comment type="caution">
    <text evidence="6">The sequence shown here is derived from an EMBL/GenBank/DDBJ whole genome shotgun (WGS) entry which is preliminary data.</text>
</comment>
<name>A0ABR8T3P2_9BACL</name>
<dbReference type="InterPro" id="IPR050991">
    <property type="entry name" value="ECM_Regulatory_Proteins"/>
</dbReference>
<dbReference type="InterPro" id="IPR036116">
    <property type="entry name" value="FN3_sf"/>
</dbReference>
<keyword evidence="3" id="KW-0732">Signal</keyword>
<dbReference type="Proteomes" id="UP000608071">
    <property type="component" value="Unassembled WGS sequence"/>
</dbReference>
<feature type="domain" description="SLH" evidence="5">
    <location>
        <begin position="824"/>
        <end position="887"/>
    </location>
</feature>
<dbReference type="PANTHER" id="PTHR46708:SF2">
    <property type="entry name" value="FIBRONECTIN TYPE-III DOMAIN-CONTAINING PROTEIN"/>
    <property type="match status" value="1"/>
</dbReference>
<dbReference type="EMBL" id="JACSQL010000011">
    <property type="protein sequence ID" value="MBD7970373.1"/>
    <property type="molecule type" value="Genomic_DNA"/>
</dbReference>
<dbReference type="InterPro" id="IPR003961">
    <property type="entry name" value="FN3_dom"/>
</dbReference>
<sequence length="1006" mass="108367">MKKFKKFLALTLASTLVLGSSTSLIDGGKVEAASGLITPEASIETVSVPQNVRKVSSTFTSNTIAWDAVEGATSYKVKVDIGSYKEVTGTSYTDITAYVGGTKTYVVRAVKDGVESIDSASLEIKTGQIPDITNAEAGVVGSNRVDLGWDAIEGITDYVITRNDGVIFFPKTNSYSDITAKPGVTYTYEVEAQAGNSFSKSASVEVTTKPALTFIQNLRVVSTALNSITLAWDAQEGADGYEISMSGATKRDKTEETSFTVTGLAEATNYDFKVWAVSGKTVGGSQGVSGTTKSTTLDKLPAPSNFVAEKVGTTTSKVKWNAVDGADEYVVKRNGMPIGIVLSTWISDKDLMDGTTYTYKVAAIKDGVEGEFATLLVTTLEEDQVEIAPAPVAPSTFTAVKGNSKEEVLLSWDGSNETLSVILTADGLKIAELSGTENYYKVLGKLGQTVKYGVSVLNVQGTRSPERTVIYTFPVGQVTTPRTLTLQDATYKNVALSWEPTFDADSYELYRDGQVIMAEADETYFEDTTVEGGRRYVYSVKAVKDGNYSAAANRVVNTPNAPEEGVAPEAIPTLKVLKAYSDRVNFQIDPVPNATKYEVFRDGLKVYEGSLNLITDATVTPSTTYNYTVKASNAWGEIESDTVSVTTPAVEPIIQIEATEVKQGTLTMSFKEVDTAEWYEVARNPEWKITLNGDGTYHLGYYNEVTLETKDYGNYPIVDGEISFFEEDIESDRNYRYEITAIKRGVDGTPEVIGISEITVSHTEEEVFTPPTDNDGNTGGNIDNDGSTGGNTGGSAVGGGSSIGGGTVGGSIGDTTGEIVTPEDTTVSLTDIKDHYAENEITFLVKEGIIKGYEDGTFAPNKEVSRAEFAIMLKRAMGYESAAGTNNGFNDLDAKAWYATELSVALSLGITKGYNDGTYRPNAKISRQEASIMISNVLMKELKNPVMTKAGFKDYADITTWASDGVNLASSYEIVKGYADGKFYPKKNITRAETAVMIYRLLEVLK</sequence>
<evidence type="ECO:0000259" key="5">
    <source>
        <dbReference type="PROSITE" id="PS51272"/>
    </source>
</evidence>
<evidence type="ECO:0000256" key="2">
    <source>
        <dbReference type="SAM" id="MobiDB-lite"/>
    </source>
</evidence>
<dbReference type="PROSITE" id="PS50853">
    <property type="entry name" value="FN3"/>
    <property type="match status" value="1"/>
</dbReference>
<feature type="compositionally biased region" description="Gly residues" evidence="2">
    <location>
        <begin position="787"/>
        <end position="812"/>
    </location>
</feature>
<evidence type="ECO:0000313" key="7">
    <source>
        <dbReference type="Proteomes" id="UP000608071"/>
    </source>
</evidence>
<feature type="compositionally biased region" description="Low complexity" evidence="2">
    <location>
        <begin position="772"/>
        <end position="786"/>
    </location>
</feature>
<feature type="region of interest" description="Disordered" evidence="2">
    <location>
        <begin position="764"/>
        <end position="822"/>
    </location>
</feature>
<dbReference type="InterPro" id="IPR013783">
    <property type="entry name" value="Ig-like_fold"/>
</dbReference>
<feature type="domain" description="SLH" evidence="5">
    <location>
        <begin position="889"/>
        <end position="948"/>
    </location>
</feature>
<keyword evidence="1" id="KW-0677">Repeat</keyword>
<dbReference type="CDD" id="cd00063">
    <property type="entry name" value="FN3"/>
    <property type="match status" value="2"/>
</dbReference>
<accession>A0ABR8T3P2</accession>
<feature type="signal peptide" evidence="3">
    <location>
        <begin position="1"/>
        <end position="25"/>
    </location>
</feature>
<gene>
    <name evidence="6" type="ORF">H9647_20095</name>
</gene>
<reference evidence="6 7" key="1">
    <citation type="submission" date="2020-08" db="EMBL/GenBank/DDBJ databases">
        <title>A Genomic Blueprint of the Chicken Gut Microbiome.</title>
        <authorList>
            <person name="Gilroy R."/>
            <person name="Ravi A."/>
            <person name="Getino M."/>
            <person name="Pursley I."/>
            <person name="Horton D.L."/>
            <person name="Alikhan N.-F."/>
            <person name="Baker D."/>
            <person name="Gharbi K."/>
            <person name="Hall N."/>
            <person name="Watson M."/>
            <person name="Adriaenssens E.M."/>
            <person name="Foster-Nyarko E."/>
            <person name="Jarju S."/>
            <person name="Secka A."/>
            <person name="Antonio M."/>
            <person name="Oren A."/>
            <person name="Chaudhuri R."/>
            <person name="La Ragione R.M."/>
            <person name="Hildebrand F."/>
            <person name="Pallen M.J."/>
        </authorList>
    </citation>
    <scope>NUCLEOTIDE SEQUENCE [LARGE SCALE GENOMIC DNA]</scope>
    <source>
        <strain evidence="6 7">Sa2BVA9</strain>
    </source>
</reference>